<evidence type="ECO:0000256" key="3">
    <source>
        <dbReference type="ARBA" id="ARBA00004679"/>
    </source>
</evidence>
<evidence type="ECO:0000256" key="12">
    <source>
        <dbReference type="ARBA" id="ARBA00023152"/>
    </source>
</evidence>
<keyword evidence="5 14" id="KW-0021">Allosteric enzyme</keyword>
<dbReference type="InterPro" id="IPR035966">
    <property type="entry name" value="PKF_sf"/>
</dbReference>
<dbReference type="GO" id="GO:0003872">
    <property type="term" value="F:6-phosphofructokinase activity"/>
    <property type="evidence" value="ECO:0007669"/>
    <property type="project" value="UniProtKB-UniRule"/>
</dbReference>
<accession>A0A4V3SJA8</accession>
<dbReference type="HAMAP" id="MF_03184">
    <property type="entry name" value="Phosphofructokinase_I_E"/>
    <property type="match status" value="1"/>
</dbReference>
<feature type="binding site" evidence="14">
    <location>
        <position position="793"/>
    </location>
    <ligand>
        <name>beta-D-fructose 2,6-bisphosphate</name>
        <dbReference type="ChEBI" id="CHEBI:58579"/>
        <note>allosteric activator; ligand shared between dimeric partners</note>
    </ligand>
</feature>
<feature type="binding site" evidence="14">
    <location>
        <position position="515"/>
    </location>
    <ligand>
        <name>substrate</name>
        <note>ligand shared between dimeric partners</note>
    </ligand>
</feature>
<dbReference type="GO" id="GO:0005945">
    <property type="term" value="C:6-phosphofructokinase complex"/>
    <property type="evidence" value="ECO:0007669"/>
    <property type="project" value="TreeGrafter"/>
</dbReference>
<evidence type="ECO:0000256" key="5">
    <source>
        <dbReference type="ARBA" id="ARBA00022533"/>
    </source>
</evidence>
<feature type="region of interest" description="N-terminal catalytic PFK domain 1" evidence="14">
    <location>
        <begin position="1"/>
        <end position="613"/>
    </location>
</feature>
<proteinExistence type="inferred from homology"/>
<dbReference type="UniPathway" id="UPA00109">
    <property type="reaction ID" value="UER00182"/>
</dbReference>
<comment type="catalytic activity">
    <reaction evidence="13 14 15">
        <text>beta-D-fructose 6-phosphate + ATP = beta-D-fructose 1,6-bisphosphate + ADP + H(+)</text>
        <dbReference type="Rhea" id="RHEA:16109"/>
        <dbReference type="ChEBI" id="CHEBI:15378"/>
        <dbReference type="ChEBI" id="CHEBI:30616"/>
        <dbReference type="ChEBI" id="CHEBI:32966"/>
        <dbReference type="ChEBI" id="CHEBI:57634"/>
        <dbReference type="ChEBI" id="CHEBI:456216"/>
        <dbReference type="EC" id="2.7.1.11"/>
    </reaction>
</comment>
<name>A0A4V3SJA8_9PEZI</name>
<dbReference type="Pfam" id="PF18468">
    <property type="entry name" value="Pfk_N"/>
    <property type="match status" value="1"/>
</dbReference>
<comment type="activity regulation">
    <text evidence="14">Allosterically activated by ADP, AMP, or fructose 2,6-bisphosphate, and allosterically inhibited by ATP or citrate.</text>
</comment>
<dbReference type="Gene3D" id="3.40.50.460">
    <property type="entry name" value="Phosphofructokinase domain"/>
    <property type="match status" value="2"/>
</dbReference>
<feature type="region of interest" description="C-terminal regulatory PFK domain 2" evidence="14">
    <location>
        <begin position="628"/>
        <end position="1014"/>
    </location>
</feature>
<dbReference type="InterPro" id="IPR015912">
    <property type="entry name" value="Phosphofructokinase_CS"/>
</dbReference>
<feature type="binding site" description="in other chain" evidence="14">
    <location>
        <position position="698"/>
    </location>
    <ligand>
        <name>beta-D-fructose 2,6-bisphosphate</name>
        <dbReference type="ChEBI" id="CHEBI:58579"/>
        <note>allosteric activator; ligand shared between dimeric partners</note>
    </ligand>
</feature>
<comment type="function">
    <text evidence="14">Catalyzes the phosphorylation of D-fructose 6-phosphate to fructose 1,6-bisphosphate by ATP, the first committing step of glycolysis.</text>
</comment>
<dbReference type="InterPro" id="IPR022953">
    <property type="entry name" value="ATP_PFK"/>
</dbReference>
<feature type="binding site" description="in other chain" evidence="14">
    <location>
        <begin position="892"/>
        <end position="895"/>
    </location>
    <ligand>
        <name>beta-D-fructose 2,6-bisphosphate</name>
        <dbReference type="ChEBI" id="CHEBI:58579"/>
        <note>allosteric activator; ligand shared between dimeric partners</note>
    </ligand>
</feature>
<dbReference type="GO" id="GO:0061621">
    <property type="term" value="P:canonical glycolysis"/>
    <property type="evidence" value="ECO:0007669"/>
    <property type="project" value="TreeGrafter"/>
</dbReference>
<evidence type="ECO:0000256" key="10">
    <source>
        <dbReference type="ARBA" id="ARBA00022840"/>
    </source>
</evidence>
<dbReference type="STRING" id="341454.A0A4V3SJA8"/>
<feature type="binding site" description="in other chain" evidence="14">
    <location>
        <position position="487"/>
    </location>
    <ligand>
        <name>substrate</name>
        <note>ligand shared between dimeric partners</note>
    </ligand>
</feature>
<dbReference type="OrthoDB" id="537915at2759"/>
<comment type="subcellular location">
    <subcellularLocation>
        <location evidence="2 14">Cytoplasm</location>
    </subcellularLocation>
</comment>
<dbReference type="NCBIfam" id="TIGR02478">
    <property type="entry name" value="6PF1K_euk"/>
    <property type="match status" value="1"/>
</dbReference>
<feature type="binding site" description="in other chain" evidence="14">
    <location>
        <begin position="521"/>
        <end position="524"/>
    </location>
    <ligand>
        <name>substrate</name>
        <note>ligand shared between dimeric partners</note>
    </ligand>
</feature>
<dbReference type="GO" id="GO:0030388">
    <property type="term" value="P:fructose 1,6-bisphosphate metabolic process"/>
    <property type="evidence" value="ECO:0007669"/>
    <property type="project" value="TreeGrafter"/>
</dbReference>
<evidence type="ECO:0000313" key="20">
    <source>
        <dbReference type="Proteomes" id="UP000298138"/>
    </source>
</evidence>
<evidence type="ECO:0000256" key="13">
    <source>
        <dbReference type="ARBA" id="ARBA00048070"/>
    </source>
</evidence>
<keyword evidence="9 14" id="KW-0418">Kinase</keyword>
<feature type="active site" description="Proton acceptor" evidence="14">
    <location>
        <position position="389"/>
    </location>
</feature>
<feature type="binding site" evidence="14">
    <location>
        <position position="886"/>
    </location>
    <ligand>
        <name>beta-D-fructose 2,6-bisphosphate</name>
        <dbReference type="ChEBI" id="CHEBI:58579"/>
        <note>allosteric activator; ligand shared between dimeric partners</note>
    </ligand>
</feature>
<comment type="pathway">
    <text evidence="3 14 15">Carbohydrate degradation; glycolysis; D-glyceraldehyde 3-phosphate and glycerone phosphate from D-glucose: step 3/4.</text>
</comment>
<dbReference type="PROSITE" id="PS00433">
    <property type="entry name" value="PHOSPHOFRUCTOKINASE"/>
    <property type="match status" value="2"/>
</dbReference>
<dbReference type="GO" id="GO:0005739">
    <property type="term" value="C:mitochondrion"/>
    <property type="evidence" value="ECO:0007669"/>
    <property type="project" value="TreeGrafter"/>
</dbReference>
<comment type="similarity">
    <text evidence="14">Belongs to the phosphofructokinase type A (PFKA) family. ATP-dependent PFK group I subfamily. Eukaryotic two domain clade 'E' sub-subfamily.</text>
</comment>
<feature type="binding site" evidence="14">
    <location>
        <position position="424"/>
    </location>
    <ligand>
        <name>substrate</name>
        <note>ligand shared between dimeric partners</note>
    </ligand>
</feature>
<reference evidence="19 20" key="1">
    <citation type="submission" date="2019-04" db="EMBL/GenBank/DDBJ databases">
        <title>Comparative genomics and transcriptomics to analyze fruiting body development in filamentous ascomycetes.</title>
        <authorList>
            <consortium name="DOE Joint Genome Institute"/>
            <person name="Lutkenhaus R."/>
            <person name="Traeger S."/>
            <person name="Breuer J."/>
            <person name="Kuo A."/>
            <person name="Lipzen A."/>
            <person name="Pangilinan J."/>
            <person name="Dilworth D."/>
            <person name="Sandor L."/>
            <person name="Poggeler S."/>
            <person name="Barry K."/>
            <person name="Grigoriev I.V."/>
            <person name="Nowrousian M."/>
        </authorList>
    </citation>
    <scope>NUCLEOTIDE SEQUENCE [LARGE SCALE GENOMIC DNA]</scope>
    <source>
        <strain evidence="19 20">CBS 389.68</strain>
    </source>
</reference>
<dbReference type="PIRSF" id="PIRSF000533">
    <property type="entry name" value="ATP_PFK_euk"/>
    <property type="match status" value="1"/>
</dbReference>
<feature type="binding site" description="in other chain" evidence="14">
    <location>
        <position position="970"/>
    </location>
    <ligand>
        <name>beta-D-fructose 2,6-bisphosphate</name>
        <dbReference type="ChEBI" id="CHEBI:58579"/>
        <note>allosteric activator; ligand shared between dimeric partners</note>
    </ligand>
</feature>
<keyword evidence="6 14" id="KW-0808">Transferase</keyword>
<evidence type="ECO:0000256" key="11">
    <source>
        <dbReference type="ARBA" id="ARBA00022842"/>
    </source>
</evidence>
<dbReference type="InterPro" id="IPR000023">
    <property type="entry name" value="Phosphofructokinase_dom"/>
</dbReference>
<dbReference type="InterPro" id="IPR040712">
    <property type="entry name" value="Pfk_N"/>
</dbReference>
<sequence length="1014" mass="111198">MRLSHETCADIRWLACKIPFSANFTTFSPTSGVSFISLVAPNETVFYETVTFYTDLGFQETAVYDRTRSGQEREATHCVLSEKETWLYSAGEREDEGTDITLKVRLVSDEYLKAWKDGAGGGTGENSEPIPQNDKDWRGKRQSIVMYAPQLGRVLELLQSKGIKFQLQPNDTEPIELYTHDPLGTLVGFTTRHNPFTTKRGRGPTLVIPPGMGFPSHTFGLTPFPSRPMTPVQDQDKRKKIGIMTSGGDAPGMNGAVRAVVRMSIAKGCIPYAIYEGYEGLVKGGDKIKRMHWEDVRGWLSEGGTLIGTARCAEFRERWGRLAGAKNLILNGIDALIVCGGDGSLTGADRFRAEWPGLLDELIEKGEITAEMCDGHRELNIVGMVGSIDNDMTGTDATIGCYSSLTRICQAVDFIDSTAYSHSRAFVVEVMGRHCGWLALMAGVACGADFVFIPEKPPVEGWEDEMCDIIKKHRALGKRKTIVIVAEGAIDRNLNEIKATYVKDVLCEKLKLDTRITTLGHVQRGGTACAYDRMLATLQGVEAVEAVLSAQPGDESPVITITENKIGRVPLMSAVKQTQAGAECIKKKDFDGAMRLRDREFEEYYTAYMSTTKIDDPVDKVAEDKRMKIAIVHVGAPAGGMNAATRAAATYCLSRGHRPFAIHNGFPGLVRHDSVRELDWITVDAWAIRGGSEIGTNRSLPSEDMGMVAWYFQKYKFDGLLIIGGFEAFHALSELYHARASYPAFRIPMTCLPATISNNVPGTEFSLGSDTCLNSLIDYCDAIKQSASASRRRVFVVECQGGRSGYVATMAGLSIGALAVYTPEDGINLATLQKDIAHLRESFANDRGMNRAGKLILRNERASKTYTTDIIANIIREEAQGRFEARTAVPGHVQQGGNPSPMDRVRAVRLALKCIQFMEENHVQFVEEGKEAGKGCLDRPDTATVIGIKGASVVFTGVGKLHDETDWEDRRPRRGFWRELKDIADTLGGRNGVPTGMSIVTPSSSDEHAAAAKL</sequence>
<dbReference type="FunFam" id="3.40.50.460:FF:000007">
    <property type="entry name" value="ATP-dependent 6-phosphofructokinase"/>
    <property type="match status" value="1"/>
</dbReference>
<dbReference type="Gene3D" id="3.10.180.10">
    <property type="entry name" value="2,3-Dihydroxybiphenyl 1,2-Dioxygenase, domain 1"/>
    <property type="match status" value="1"/>
</dbReference>
<feature type="binding site" description="in other chain" evidence="14">
    <location>
        <begin position="755"/>
        <end position="759"/>
    </location>
    <ligand>
        <name>beta-D-fructose 2,6-bisphosphate</name>
        <dbReference type="ChEBI" id="CHEBI:58579"/>
        <note>allosteric activator; ligand shared between dimeric partners</note>
    </ligand>
</feature>
<evidence type="ECO:0000256" key="6">
    <source>
        <dbReference type="ARBA" id="ARBA00022679"/>
    </source>
</evidence>
<dbReference type="AlphaFoldDB" id="A0A4V3SJA8"/>
<dbReference type="GO" id="GO:0048029">
    <property type="term" value="F:monosaccharide binding"/>
    <property type="evidence" value="ECO:0007669"/>
    <property type="project" value="TreeGrafter"/>
</dbReference>
<keyword evidence="11 14" id="KW-0460">Magnesium</keyword>
<dbReference type="GO" id="GO:0042802">
    <property type="term" value="F:identical protein binding"/>
    <property type="evidence" value="ECO:0007669"/>
    <property type="project" value="TreeGrafter"/>
</dbReference>
<dbReference type="PANTHER" id="PTHR13697:SF4">
    <property type="entry name" value="ATP-DEPENDENT 6-PHOSPHOFRUCTOKINASE"/>
    <property type="match status" value="1"/>
</dbReference>
<dbReference type="FunCoup" id="A0A4V3SJA8">
    <property type="interactions" value="912"/>
</dbReference>
<gene>
    <name evidence="19" type="ORF">EX30DRAFT_303686</name>
</gene>
<evidence type="ECO:0000259" key="18">
    <source>
        <dbReference type="Pfam" id="PF18468"/>
    </source>
</evidence>
<dbReference type="Pfam" id="PF00365">
    <property type="entry name" value="PFK"/>
    <property type="match status" value="2"/>
</dbReference>
<keyword evidence="7 14" id="KW-0479">Metal-binding</keyword>
<feature type="domain" description="Phosphofructokinase" evidence="17">
    <location>
        <begin position="240"/>
        <end position="547"/>
    </location>
</feature>
<evidence type="ECO:0000256" key="4">
    <source>
        <dbReference type="ARBA" id="ARBA00022490"/>
    </source>
</evidence>
<dbReference type="GO" id="GO:0046872">
    <property type="term" value="F:metal ion binding"/>
    <property type="evidence" value="ECO:0007669"/>
    <property type="project" value="UniProtKB-KW"/>
</dbReference>
<evidence type="ECO:0000259" key="17">
    <source>
        <dbReference type="Pfam" id="PF00365"/>
    </source>
</evidence>
<dbReference type="Gene3D" id="3.40.50.450">
    <property type="match status" value="2"/>
</dbReference>
<feature type="binding site" evidence="14">
    <location>
        <begin position="311"/>
        <end position="312"/>
    </location>
    <ligand>
        <name>ATP</name>
        <dbReference type="ChEBI" id="CHEBI:30616"/>
    </ligand>
</feature>
<feature type="binding site" description="in other chain" evidence="14">
    <location>
        <begin position="387"/>
        <end position="389"/>
    </location>
    <ligand>
        <name>substrate</name>
        <note>ligand shared between dimeric partners</note>
    </ligand>
</feature>
<keyword evidence="8 14" id="KW-0547">Nucleotide-binding</keyword>
<feature type="binding site" description="in other chain" evidence="14">
    <location>
        <begin position="800"/>
        <end position="802"/>
    </location>
    <ligand>
        <name>beta-D-fructose 2,6-bisphosphate</name>
        <dbReference type="ChEBI" id="CHEBI:58579"/>
        <note>allosteric activator; ligand shared between dimeric partners</note>
    </ligand>
</feature>
<evidence type="ECO:0000256" key="7">
    <source>
        <dbReference type="ARBA" id="ARBA00022723"/>
    </source>
</evidence>
<feature type="binding site" description="in other chain" evidence="14">
    <location>
        <position position="860"/>
    </location>
    <ligand>
        <name>beta-D-fructose 2,6-bisphosphate</name>
        <dbReference type="ChEBI" id="CHEBI:58579"/>
        <note>allosteric activator; ligand shared between dimeric partners</note>
    </ligand>
</feature>
<feature type="region of interest" description="Disordered" evidence="16">
    <location>
        <begin position="118"/>
        <end position="138"/>
    </location>
</feature>
<evidence type="ECO:0000313" key="19">
    <source>
        <dbReference type="EMBL" id="TGZ83295.1"/>
    </source>
</evidence>
<keyword evidence="10 14" id="KW-0067">ATP-binding</keyword>
<dbReference type="FunFam" id="3.40.50.460:FF:000008">
    <property type="entry name" value="ATP-dependent 6-phosphofructokinase"/>
    <property type="match status" value="1"/>
</dbReference>
<keyword evidence="12 14" id="KW-0324">Glycolysis</keyword>
<evidence type="ECO:0000256" key="2">
    <source>
        <dbReference type="ARBA" id="ARBA00004496"/>
    </source>
</evidence>
<dbReference type="PRINTS" id="PR00476">
    <property type="entry name" value="PHFRCTKINASE"/>
</dbReference>
<dbReference type="PANTHER" id="PTHR13697">
    <property type="entry name" value="PHOSPHOFRUCTOKINASE"/>
    <property type="match status" value="1"/>
</dbReference>
<keyword evidence="20" id="KW-1185">Reference proteome</keyword>
<comment type="subunit">
    <text evidence="14">Homotetramer.</text>
</comment>
<dbReference type="GO" id="GO:0070095">
    <property type="term" value="F:fructose-6-phosphate binding"/>
    <property type="evidence" value="ECO:0007669"/>
    <property type="project" value="TreeGrafter"/>
</dbReference>
<comment type="cofactor">
    <cofactor evidence="1 14">
        <name>Mg(2+)</name>
        <dbReference type="ChEBI" id="CHEBI:18420"/>
    </cofactor>
</comment>
<evidence type="ECO:0000256" key="8">
    <source>
        <dbReference type="ARBA" id="ARBA00022741"/>
    </source>
</evidence>
<dbReference type="GO" id="GO:0005524">
    <property type="term" value="F:ATP binding"/>
    <property type="evidence" value="ECO:0007669"/>
    <property type="project" value="UniProtKB-KW"/>
</dbReference>
<dbReference type="EMBL" id="ML220114">
    <property type="protein sequence ID" value="TGZ83295.1"/>
    <property type="molecule type" value="Genomic_DNA"/>
</dbReference>
<evidence type="ECO:0000256" key="1">
    <source>
        <dbReference type="ARBA" id="ARBA00001946"/>
    </source>
</evidence>
<feature type="domain" description="Phosphofructokinase N-terminal" evidence="18">
    <location>
        <begin position="31"/>
        <end position="89"/>
    </location>
</feature>
<feature type="region of interest" description="Interdomain linker" evidence="14">
    <location>
        <begin position="614"/>
        <end position="627"/>
    </location>
</feature>
<dbReference type="SUPFAM" id="SSF53784">
    <property type="entry name" value="Phosphofructokinase"/>
    <property type="match status" value="2"/>
</dbReference>
<dbReference type="EC" id="2.7.1.11" evidence="14"/>
<dbReference type="GO" id="GO:0016208">
    <property type="term" value="F:AMP binding"/>
    <property type="evidence" value="ECO:0007669"/>
    <property type="project" value="TreeGrafter"/>
</dbReference>
<evidence type="ECO:0000256" key="14">
    <source>
        <dbReference type="HAMAP-Rule" id="MF_03184"/>
    </source>
</evidence>
<evidence type="ECO:0000256" key="9">
    <source>
        <dbReference type="ARBA" id="ARBA00022777"/>
    </source>
</evidence>
<dbReference type="GO" id="GO:0006002">
    <property type="term" value="P:fructose 6-phosphate metabolic process"/>
    <property type="evidence" value="ECO:0007669"/>
    <property type="project" value="InterPro"/>
</dbReference>
<dbReference type="InterPro" id="IPR009161">
    <property type="entry name" value="6-Pfructokinase_euk"/>
</dbReference>
<keyword evidence="4 14" id="KW-0963">Cytoplasm</keyword>
<evidence type="ECO:0000256" key="16">
    <source>
        <dbReference type="SAM" id="MobiDB-lite"/>
    </source>
</evidence>
<dbReference type="InterPro" id="IPR029068">
    <property type="entry name" value="Glyas_Bleomycin-R_OHBP_Dase"/>
</dbReference>
<dbReference type="InParanoid" id="A0A4V3SJA8"/>
<protein>
    <recommendedName>
        <fullName evidence="14">ATP-dependent 6-phosphofructokinase</fullName>
        <shortName evidence="14">ATP-PFK</shortName>
        <shortName evidence="14">Phosphofructokinase</shortName>
        <ecNumber evidence="14">2.7.1.11</ecNumber>
    </recommendedName>
    <alternativeName>
        <fullName evidence="14">Phosphohexokinase</fullName>
    </alternativeName>
</protein>
<feature type="binding site" description="in other chain" evidence="14">
    <location>
        <begin position="431"/>
        <end position="433"/>
    </location>
    <ligand>
        <name>substrate</name>
        <note>ligand shared between dimeric partners</note>
    </ligand>
</feature>
<dbReference type="Proteomes" id="UP000298138">
    <property type="component" value="Unassembled WGS sequence"/>
</dbReference>
<feature type="binding site" evidence="14">
    <location>
        <position position="248"/>
    </location>
    <ligand>
        <name>ATP</name>
        <dbReference type="ChEBI" id="CHEBI:30616"/>
    </ligand>
</feature>
<evidence type="ECO:0000256" key="15">
    <source>
        <dbReference type="PIRNR" id="PIRNR000533"/>
    </source>
</evidence>
<feature type="domain" description="Phosphofructokinase" evidence="17">
    <location>
        <begin position="628"/>
        <end position="917"/>
    </location>
</feature>
<comment type="similarity">
    <text evidence="15">Belongs to the phosphofructokinase type A (PFKA) family. ATP-dependent PFK group I subfamily. Eukaryotic two domain clade "E" sub-subfamily.</text>
</comment>
<feature type="binding site" evidence="14">
    <location>
        <position position="342"/>
    </location>
    <ligand>
        <name>Mg(2+)</name>
        <dbReference type="ChEBI" id="CHEBI:18420"/>
        <note>catalytic</note>
    </ligand>
</feature>
<feature type="binding site" evidence="14">
    <location>
        <begin position="341"/>
        <end position="344"/>
    </location>
    <ligand>
        <name>ATP</name>
        <dbReference type="ChEBI" id="CHEBI:30616"/>
    </ligand>
</feature>
<organism evidence="19 20">
    <name type="scientific">Ascodesmis nigricans</name>
    <dbReference type="NCBI Taxonomy" id="341454"/>
    <lineage>
        <taxon>Eukaryota</taxon>
        <taxon>Fungi</taxon>
        <taxon>Dikarya</taxon>
        <taxon>Ascomycota</taxon>
        <taxon>Pezizomycotina</taxon>
        <taxon>Pezizomycetes</taxon>
        <taxon>Pezizales</taxon>
        <taxon>Ascodesmidaceae</taxon>
        <taxon>Ascodesmis</taxon>
    </lineage>
</organism>